<feature type="signal peptide" evidence="1">
    <location>
        <begin position="1"/>
        <end position="19"/>
    </location>
</feature>
<organism evidence="2 3">
    <name type="scientific">Sphingomonas tagetis</name>
    <dbReference type="NCBI Taxonomy" id="2949092"/>
    <lineage>
        <taxon>Bacteria</taxon>
        <taxon>Pseudomonadati</taxon>
        <taxon>Pseudomonadota</taxon>
        <taxon>Alphaproteobacteria</taxon>
        <taxon>Sphingomonadales</taxon>
        <taxon>Sphingomonadaceae</taxon>
        <taxon>Sphingomonas</taxon>
    </lineage>
</organism>
<dbReference type="EMBL" id="JAMLDX010000026">
    <property type="protein sequence ID" value="MCP3732943.1"/>
    <property type="molecule type" value="Genomic_DNA"/>
</dbReference>
<name>A0A9X2KRM3_9SPHN</name>
<evidence type="ECO:0000313" key="2">
    <source>
        <dbReference type="EMBL" id="MCP3732943.1"/>
    </source>
</evidence>
<sequence length="180" mass="19284">MRCAATFVLPLILAACSQAPETGNTADNGVLPAGPETAITNVTDRDLPPGLIELVEATVPGMKIAEAERKEREGRVYYDVEGSKTDGSEVEIDVLQQPDGRLIAVEVQRDIDWSTAPAEVRAAAAAKADAFTPERVIESRQVDTGALIYELFAPGKTAEPAMEVKWQGGKAEVLTQRAIH</sequence>
<dbReference type="SUPFAM" id="SSF160574">
    <property type="entry name" value="BT0923-like"/>
    <property type="match status" value="1"/>
</dbReference>
<dbReference type="Proteomes" id="UP001139451">
    <property type="component" value="Unassembled WGS sequence"/>
</dbReference>
<evidence type="ECO:0000313" key="3">
    <source>
        <dbReference type="Proteomes" id="UP001139451"/>
    </source>
</evidence>
<dbReference type="RefSeq" id="WP_254296910.1">
    <property type="nucleotide sequence ID" value="NZ_JAMLDX010000026.1"/>
</dbReference>
<accession>A0A9X2KRM3</accession>
<evidence type="ECO:0008006" key="4">
    <source>
        <dbReference type="Google" id="ProtNLM"/>
    </source>
</evidence>
<keyword evidence="1" id="KW-0732">Signal</keyword>
<proteinExistence type="predicted"/>
<feature type="chain" id="PRO_5040997149" description="Peptidase propeptide and YPEB domain-containing protein" evidence="1">
    <location>
        <begin position="20"/>
        <end position="180"/>
    </location>
</feature>
<evidence type="ECO:0000256" key="1">
    <source>
        <dbReference type="SAM" id="SignalP"/>
    </source>
</evidence>
<keyword evidence="3" id="KW-1185">Reference proteome</keyword>
<protein>
    <recommendedName>
        <fullName evidence="4">Peptidase propeptide and YPEB domain-containing protein</fullName>
    </recommendedName>
</protein>
<reference evidence="2" key="1">
    <citation type="submission" date="2022-05" db="EMBL/GenBank/DDBJ databases">
        <title>Sphingomonas sp. strain MG17 Genome sequencing and assembly.</title>
        <authorList>
            <person name="Kim I."/>
        </authorList>
    </citation>
    <scope>NUCLEOTIDE SEQUENCE</scope>
    <source>
        <strain evidence="2">MG17</strain>
    </source>
</reference>
<comment type="caution">
    <text evidence="2">The sequence shown here is derived from an EMBL/GenBank/DDBJ whole genome shotgun (WGS) entry which is preliminary data.</text>
</comment>
<dbReference type="AlphaFoldDB" id="A0A9X2KRM3"/>
<dbReference type="PROSITE" id="PS51257">
    <property type="entry name" value="PROKAR_LIPOPROTEIN"/>
    <property type="match status" value="1"/>
</dbReference>
<gene>
    <name evidence="2" type="ORF">M9978_21235</name>
</gene>